<reference evidence="3" key="1">
    <citation type="journal article" date="2019" name="Int. J. Syst. Evol. Microbiol.">
        <title>The Global Catalogue of Microorganisms (GCM) 10K type strain sequencing project: providing services to taxonomists for standard genome sequencing and annotation.</title>
        <authorList>
            <consortium name="The Broad Institute Genomics Platform"/>
            <consortium name="The Broad Institute Genome Sequencing Center for Infectious Disease"/>
            <person name="Wu L."/>
            <person name="Ma J."/>
        </authorList>
    </citation>
    <scope>NUCLEOTIDE SEQUENCE [LARGE SCALE GENOMIC DNA]</scope>
    <source>
        <strain evidence="3">CECT 7297</strain>
    </source>
</reference>
<evidence type="ECO:0000313" key="3">
    <source>
        <dbReference type="Proteomes" id="UP001595798"/>
    </source>
</evidence>
<comment type="caution">
    <text evidence="2">The sequence shown here is derived from an EMBL/GenBank/DDBJ whole genome shotgun (WGS) entry which is preliminary data.</text>
</comment>
<evidence type="ECO:0000313" key="2">
    <source>
        <dbReference type="EMBL" id="MFC4257764.1"/>
    </source>
</evidence>
<accession>A0ABV8QEJ8</accession>
<protein>
    <submittedName>
        <fullName evidence="2">Extensin family protein</fullName>
    </submittedName>
</protein>
<gene>
    <name evidence="2" type="ORF">ACFOZ5_01825</name>
</gene>
<dbReference type="Pfam" id="PF06904">
    <property type="entry name" value="Extensin-like_C"/>
    <property type="match status" value="1"/>
</dbReference>
<dbReference type="EMBL" id="JBHSDI010000001">
    <property type="protein sequence ID" value="MFC4257764.1"/>
    <property type="molecule type" value="Genomic_DNA"/>
</dbReference>
<name>A0ABV8QEJ8_9GAMM</name>
<proteinExistence type="predicted"/>
<sequence length="237" mass="27085">MSRKAWLFWLLVIVVVAALDYIRAWQYLPPEWSPFAPVALDHRMTPVTRWKLNSLRDEQAECIDVLATAPDNWLDHLPLEDYTPVESCPLTNVVRVTRTSAELSSTFTATCPLVAAWVMFEQQQLQPLAREHLGSPVVRLDHYGTFACRNIYHRENARRSEHASAAALDLAGFRLADGRRISVLEDWDNDADPARRKFLKAVHSAACDYFGTVLGPDYNKPHENHFHLDTSRFGICR</sequence>
<organism evidence="2 3">
    <name type="scientific">Marinobacter lacisalsi</name>
    <dbReference type="NCBI Taxonomy" id="475979"/>
    <lineage>
        <taxon>Bacteria</taxon>
        <taxon>Pseudomonadati</taxon>
        <taxon>Pseudomonadota</taxon>
        <taxon>Gammaproteobacteria</taxon>
        <taxon>Pseudomonadales</taxon>
        <taxon>Marinobacteraceae</taxon>
        <taxon>Marinobacter</taxon>
    </lineage>
</organism>
<dbReference type="RefSeq" id="WP_379885018.1">
    <property type="nucleotide sequence ID" value="NZ_JBHSDI010000001.1"/>
</dbReference>
<keyword evidence="3" id="KW-1185">Reference proteome</keyword>
<evidence type="ECO:0000259" key="1">
    <source>
        <dbReference type="Pfam" id="PF06904"/>
    </source>
</evidence>
<dbReference type="Proteomes" id="UP001595798">
    <property type="component" value="Unassembled WGS sequence"/>
</dbReference>
<dbReference type="InterPro" id="IPR009683">
    <property type="entry name" value="Extensin-like_C"/>
</dbReference>
<feature type="domain" description="Extensin-like C-terminal" evidence="1">
    <location>
        <begin position="77"/>
        <end position="237"/>
    </location>
</feature>